<dbReference type="Pfam" id="PF13817">
    <property type="entry name" value="DDE_Tnp_IS66_C"/>
    <property type="match status" value="1"/>
</dbReference>
<dbReference type="AlphaFoldDB" id="S9QAC1"/>
<name>S9QAC1_9RHOB</name>
<dbReference type="PANTHER" id="PTHR33678:SF1">
    <property type="entry name" value="BLL1576 PROTEIN"/>
    <property type="match status" value="1"/>
</dbReference>
<accession>S9QAC1</accession>
<dbReference type="STRING" id="1123237.Salmuc_00395"/>
<evidence type="ECO:0000259" key="1">
    <source>
        <dbReference type="Pfam" id="PF03050"/>
    </source>
</evidence>
<organism evidence="3 4">
    <name type="scientific">Salipiger mucosus DSM 16094</name>
    <dbReference type="NCBI Taxonomy" id="1123237"/>
    <lineage>
        <taxon>Bacteria</taxon>
        <taxon>Pseudomonadati</taxon>
        <taxon>Pseudomonadota</taxon>
        <taxon>Alphaproteobacteria</taxon>
        <taxon>Rhodobacterales</taxon>
        <taxon>Roseobacteraceae</taxon>
        <taxon>Salipiger</taxon>
    </lineage>
</organism>
<feature type="domain" description="Transposase IS66 C-terminal" evidence="2">
    <location>
        <begin position="152"/>
        <end position="190"/>
    </location>
</feature>
<dbReference type="Proteomes" id="UP000015347">
    <property type="component" value="Unassembled WGS sequence"/>
</dbReference>
<dbReference type="eggNOG" id="COG4974">
    <property type="taxonomic scope" value="Bacteria"/>
</dbReference>
<sequence>MRVSAKSRLGEKLAYIHRHWDGLQTFLYDGRVEIDSNGVENLIRPIALNRKNALFAGHDEGGRAWGRIASLIETAKINGVENLIRPIALNRKNALFAGHDEGGRAWGRIASLIETAKINGVENLIRPIALNRKNALFAGHDEGGRAWGRIASLIETAKINGVEPFAYLKATLEAIAAGYPQGRIDDLLPWNFPPSS</sequence>
<gene>
    <name evidence="3" type="ORF">Salmuc_00395</name>
</gene>
<proteinExistence type="predicted"/>
<reference evidence="4" key="1">
    <citation type="journal article" date="2014" name="Stand. Genomic Sci.">
        <title>Genome sequence of the exopolysaccharide-producing Salipiger mucosus type strain (DSM 16094(T)), a moderately halophilic member of the Roseobacter clade.</title>
        <authorList>
            <person name="Riedel T."/>
            <person name="Spring S."/>
            <person name="Fiebig A."/>
            <person name="Petersen J."/>
            <person name="Kyrpides N.C."/>
            <person name="Goker M."/>
            <person name="Klenk H.P."/>
        </authorList>
    </citation>
    <scope>NUCLEOTIDE SEQUENCE [LARGE SCALE GENOMIC DNA]</scope>
    <source>
        <strain evidence="4">DSM 16094</strain>
    </source>
</reference>
<dbReference type="InterPro" id="IPR039552">
    <property type="entry name" value="IS66_C"/>
</dbReference>
<evidence type="ECO:0000313" key="3">
    <source>
        <dbReference type="EMBL" id="EPX76563.1"/>
    </source>
</evidence>
<dbReference type="InterPro" id="IPR004291">
    <property type="entry name" value="Transposase_IS66_central"/>
</dbReference>
<keyword evidence="4" id="KW-1185">Reference proteome</keyword>
<evidence type="ECO:0000313" key="4">
    <source>
        <dbReference type="Proteomes" id="UP000015347"/>
    </source>
</evidence>
<dbReference type="InterPro" id="IPR052344">
    <property type="entry name" value="Transposase-related"/>
</dbReference>
<dbReference type="HOGENOM" id="CLU_1389353_0_0_5"/>
<dbReference type="eggNOG" id="COG3316">
    <property type="taxonomic scope" value="Bacteria"/>
</dbReference>
<dbReference type="Pfam" id="PF03050">
    <property type="entry name" value="DDE_Tnp_IS66"/>
    <property type="match status" value="1"/>
</dbReference>
<evidence type="ECO:0000259" key="2">
    <source>
        <dbReference type="Pfam" id="PF13817"/>
    </source>
</evidence>
<dbReference type="EMBL" id="APVH01000046">
    <property type="protein sequence ID" value="EPX76563.1"/>
    <property type="molecule type" value="Genomic_DNA"/>
</dbReference>
<comment type="caution">
    <text evidence="3">The sequence shown here is derived from an EMBL/GenBank/DDBJ whole genome shotgun (WGS) entry which is preliminary data.</text>
</comment>
<feature type="domain" description="Transposase IS66 central" evidence="1">
    <location>
        <begin position="2"/>
        <end position="63"/>
    </location>
</feature>
<dbReference type="PANTHER" id="PTHR33678">
    <property type="entry name" value="BLL1576 PROTEIN"/>
    <property type="match status" value="1"/>
</dbReference>
<protein>
    <submittedName>
        <fullName evidence="3">Mobile element protein</fullName>
    </submittedName>
</protein>